<feature type="compositionally biased region" description="Polar residues" evidence="1">
    <location>
        <begin position="105"/>
        <end position="114"/>
    </location>
</feature>
<evidence type="ECO:0000313" key="2">
    <source>
        <dbReference type="EMBL" id="KKN24970.1"/>
    </source>
</evidence>
<feature type="compositionally biased region" description="Basic and acidic residues" evidence="1">
    <location>
        <begin position="204"/>
        <end position="223"/>
    </location>
</feature>
<feature type="region of interest" description="Disordered" evidence="1">
    <location>
        <begin position="163"/>
        <end position="231"/>
    </location>
</feature>
<reference evidence="2" key="1">
    <citation type="journal article" date="2015" name="Nature">
        <title>Complex archaea that bridge the gap between prokaryotes and eukaryotes.</title>
        <authorList>
            <person name="Spang A."/>
            <person name="Saw J.H."/>
            <person name="Jorgensen S.L."/>
            <person name="Zaremba-Niedzwiedzka K."/>
            <person name="Martijn J."/>
            <person name="Lind A.E."/>
            <person name="van Eijk R."/>
            <person name="Schleper C."/>
            <person name="Guy L."/>
            <person name="Ettema T.J."/>
        </authorList>
    </citation>
    <scope>NUCLEOTIDE SEQUENCE</scope>
</reference>
<sequence>MSDTDNDTDEEKNEESTTFTQEDVDKLVEAGKKEGQTESYRHWQGMADKAIAATREEESAKSSDLAEEVKKLKSDALGKMEPDDRRNAMIEEMYEDRNKPAPVKTESTSKADQSSTEEKTAKEAQDAVNVSIKTAMRAAGIDPEKVDMADNLQGPEALEKFFKSVKEAASTGTKSEEDSDGEKSEEDDDSNSQSSSSSSGKTLDVTKVDPLDIMREAPREIIRGRGNRRKF</sequence>
<gene>
    <name evidence="2" type="ORF">LCGC14_0889560</name>
</gene>
<protein>
    <submittedName>
        <fullName evidence="2">Uncharacterized protein</fullName>
    </submittedName>
</protein>
<dbReference type="EMBL" id="LAZR01002841">
    <property type="protein sequence ID" value="KKN24970.1"/>
    <property type="molecule type" value="Genomic_DNA"/>
</dbReference>
<feature type="compositionally biased region" description="Acidic residues" evidence="1">
    <location>
        <begin position="177"/>
        <end position="190"/>
    </location>
</feature>
<proteinExistence type="predicted"/>
<feature type="compositionally biased region" description="Basic and acidic residues" evidence="1">
    <location>
        <begin position="23"/>
        <end position="41"/>
    </location>
</feature>
<evidence type="ECO:0000256" key="1">
    <source>
        <dbReference type="SAM" id="MobiDB-lite"/>
    </source>
</evidence>
<dbReference type="AlphaFoldDB" id="A0A0F9NZP1"/>
<name>A0A0F9NZP1_9ZZZZ</name>
<feature type="compositionally biased region" description="Basic and acidic residues" evidence="1">
    <location>
        <begin position="67"/>
        <end position="99"/>
    </location>
</feature>
<feature type="compositionally biased region" description="Acidic residues" evidence="1">
    <location>
        <begin position="1"/>
        <end position="13"/>
    </location>
</feature>
<accession>A0A0F9NZP1</accession>
<comment type="caution">
    <text evidence="2">The sequence shown here is derived from an EMBL/GenBank/DDBJ whole genome shotgun (WGS) entry which is preliminary data.</text>
</comment>
<organism evidence="2">
    <name type="scientific">marine sediment metagenome</name>
    <dbReference type="NCBI Taxonomy" id="412755"/>
    <lineage>
        <taxon>unclassified sequences</taxon>
        <taxon>metagenomes</taxon>
        <taxon>ecological metagenomes</taxon>
    </lineage>
</organism>
<feature type="region of interest" description="Disordered" evidence="1">
    <location>
        <begin position="1"/>
        <end position="129"/>
    </location>
</feature>
<feature type="compositionally biased region" description="Basic and acidic residues" evidence="1">
    <location>
        <begin position="116"/>
        <end position="125"/>
    </location>
</feature>